<gene>
    <name evidence="2" type="ORF">E0493_08145</name>
</gene>
<comment type="caution">
    <text evidence="2">The sequence shown here is derived from an EMBL/GenBank/DDBJ whole genome shotgun (WGS) entry which is preliminary data.</text>
</comment>
<accession>A0A845B828</accession>
<evidence type="ECO:0000259" key="1">
    <source>
        <dbReference type="PROSITE" id="PS50263"/>
    </source>
</evidence>
<dbReference type="InterPro" id="IPR036526">
    <property type="entry name" value="C-N_Hydrolase_sf"/>
</dbReference>
<dbReference type="AlphaFoldDB" id="A0A845B828"/>
<reference evidence="2 3" key="1">
    <citation type="submission" date="2019-03" db="EMBL/GenBank/DDBJ databases">
        <title>Roseomonas sp. a novel Roseomonas species isolated from Sea whip Gorgonian.</title>
        <authorList>
            <person name="Li F."/>
            <person name="Pan X."/>
            <person name="Huang S."/>
            <person name="Li Z."/>
            <person name="Meng B."/>
        </authorList>
    </citation>
    <scope>NUCLEOTIDE SEQUENCE [LARGE SCALE GENOMIC DNA]</scope>
    <source>
        <strain evidence="2 3">M0104</strain>
    </source>
</reference>
<dbReference type="InterPro" id="IPR003010">
    <property type="entry name" value="C-N_Hydrolase"/>
</dbReference>
<dbReference type="RefSeq" id="WP_160936434.1">
    <property type="nucleotide sequence ID" value="NZ_SNVJ01000005.1"/>
</dbReference>
<dbReference type="Gene3D" id="1.10.10.1510">
    <property type="match status" value="1"/>
</dbReference>
<keyword evidence="3" id="KW-1185">Reference proteome</keyword>
<evidence type="ECO:0000313" key="3">
    <source>
        <dbReference type="Proteomes" id="UP000460715"/>
    </source>
</evidence>
<sequence>MVRFLLAALNPQLGAIAANAEALRAARALAAGRGAALLVTPEASLSGAPAADIAARPELLDACEAALQSLAAETADGGPGLLVGAPWREAGRLRSGILLLEGGKVMARRAGHALPHGADPRLTPGPAPGPMAFRGLRLGVMSGADADDPAIAETLEETGADMLLSLAAAPFAGEPEDRASDAAVARVVETGLPFLGLGLLGGQGPWVHPGGGFVLNADRRLAARLPAFQSGPLLVQWQEGEAGWRCVPQALPEAMPPQERLWRVLLLAVADAVAKGGYAGVMLDMSGGAAAALLMEVARAAGLRVFPVGGEEAAVPSPKDDAALEALAAARDALLLNAATADRRALGLGSRAGHLAPLAEIWPGELAALAAARGLPPPSLDGGTEAMLRGLLAEKPVDALAAQGYDRAEVSRLWRALAAAAHKRRQAPAALRLGRGHCDPFSNGMTGLLP</sequence>
<proteinExistence type="predicted"/>
<dbReference type="EMBL" id="SNVJ01000005">
    <property type="protein sequence ID" value="MXP63321.1"/>
    <property type="molecule type" value="Genomic_DNA"/>
</dbReference>
<dbReference type="SUPFAM" id="SSF56317">
    <property type="entry name" value="Carbon-nitrogen hydrolase"/>
    <property type="match status" value="1"/>
</dbReference>
<dbReference type="OrthoDB" id="9760188at2"/>
<dbReference type="Proteomes" id="UP000460715">
    <property type="component" value="Unassembled WGS sequence"/>
</dbReference>
<protein>
    <recommendedName>
        <fullName evidence="1">CN hydrolase domain-containing protein</fullName>
    </recommendedName>
</protein>
<dbReference type="PROSITE" id="PS50263">
    <property type="entry name" value="CN_HYDROLASE"/>
    <property type="match status" value="1"/>
</dbReference>
<name>A0A845B828_9PROT</name>
<organism evidence="2 3">
    <name type="scientific">Teichococcus coralli</name>
    <dbReference type="NCBI Taxonomy" id="2545983"/>
    <lineage>
        <taxon>Bacteria</taxon>
        <taxon>Pseudomonadati</taxon>
        <taxon>Pseudomonadota</taxon>
        <taxon>Alphaproteobacteria</taxon>
        <taxon>Acetobacterales</taxon>
        <taxon>Roseomonadaceae</taxon>
        <taxon>Roseomonas</taxon>
    </lineage>
</organism>
<evidence type="ECO:0000313" key="2">
    <source>
        <dbReference type="EMBL" id="MXP63321.1"/>
    </source>
</evidence>
<feature type="domain" description="CN hydrolase" evidence="1">
    <location>
        <begin position="2"/>
        <end position="239"/>
    </location>
</feature>
<dbReference type="Gene3D" id="3.60.110.10">
    <property type="entry name" value="Carbon-nitrogen hydrolase"/>
    <property type="match status" value="1"/>
</dbReference>